<dbReference type="SUPFAM" id="SSF51419">
    <property type="entry name" value="PLP-binding barrel"/>
    <property type="match status" value="1"/>
</dbReference>
<feature type="binding site" evidence="6 8">
    <location>
        <position position="142"/>
    </location>
    <ligand>
        <name>substrate</name>
    </ligand>
</feature>
<reference evidence="10" key="1">
    <citation type="submission" date="2024-06" db="EMBL/GenBank/DDBJ databases">
        <title>Methylostella associata gen. nov., sp. nov., a novel Ancalomicrobiaceae-affiliated facultatively methylotrophic bacteria that feed on methanotrophs of the genus Methylococcus.</title>
        <authorList>
            <person name="Saltykova V."/>
            <person name="Danilova O.V."/>
            <person name="Oshkin I.Y."/>
            <person name="Belova S.E."/>
            <person name="Pimenov N.V."/>
            <person name="Dedysh S.N."/>
        </authorList>
    </citation>
    <scope>NUCLEOTIDE SEQUENCE</scope>
    <source>
        <strain evidence="10">S20</strain>
    </source>
</reference>
<proteinExistence type="inferred from homology"/>
<evidence type="ECO:0000256" key="1">
    <source>
        <dbReference type="ARBA" id="ARBA00000316"/>
    </source>
</evidence>
<evidence type="ECO:0000256" key="4">
    <source>
        <dbReference type="ARBA" id="ARBA00022898"/>
    </source>
</evidence>
<dbReference type="SUPFAM" id="SSF50621">
    <property type="entry name" value="Alanine racemase C-terminal domain-like"/>
    <property type="match status" value="1"/>
</dbReference>
<dbReference type="EMBL" id="CP158568">
    <property type="protein sequence ID" value="XBY46661.1"/>
    <property type="molecule type" value="Genomic_DNA"/>
</dbReference>
<dbReference type="GO" id="GO:0005829">
    <property type="term" value="C:cytosol"/>
    <property type="evidence" value="ECO:0007669"/>
    <property type="project" value="TreeGrafter"/>
</dbReference>
<dbReference type="SMART" id="SM01005">
    <property type="entry name" value="Ala_racemase_C"/>
    <property type="match status" value="1"/>
</dbReference>
<comment type="similarity">
    <text evidence="6">Belongs to the alanine racemase family.</text>
</comment>
<comment type="function">
    <text evidence="6">Catalyzes the interconversion of L-alanine and D-alanine. May also act on other amino acids.</text>
</comment>
<dbReference type="GO" id="GO:0030170">
    <property type="term" value="F:pyridoxal phosphate binding"/>
    <property type="evidence" value="ECO:0007669"/>
    <property type="project" value="UniProtKB-UniRule"/>
</dbReference>
<dbReference type="InterPro" id="IPR029066">
    <property type="entry name" value="PLP-binding_barrel"/>
</dbReference>
<feature type="active site" description="Proton acceptor; specific for L-alanine" evidence="6">
    <location>
        <position position="269"/>
    </location>
</feature>
<dbReference type="PANTHER" id="PTHR30511:SF0">
    <property type="entry name" value="ALANINE RACEMASE, CATABOLIC-RELATED"/>
    <property type="match status" value="1"/>
</dbReference>
<dbReference type="InterPro" id="IPR011079">
    <property type="entry name" value="Ala_racemase_C"/>
</dbReference>
<dbReference type="Gene3D" id="3.20.20.10">
    <property type="entry name" value="Alanine racemase"/>
    <property type="match status" value="1"/>
</dbReference>
<keyword evidence="5 6" id="KW-0413">Isomerase</keyword>
<dbReference type="Pfam" id="PF01168">
    <property type="entry name" value="Ala_racemase_N"/>
    <property type="match status" value="1"/>
</dbReference>
<dbReference type="CDD" id="cd00430">
    <property type="entry name" value="PLPDE_III_AR"/>
    <property type="match status" value="1"/>
</dbReference>
<sequence>MQDPLPTIDSRFGARLTIDLAALAANWLDLAGRVAPAECAAVVKADAYGTRLERAVDALARVGARTFFVAHATEGLRVRGRAPAARVFVLNGLPPGFAADFAENDLAPVLGSVPEIEDWADAARMLGRPLACALHVDTGLNRLGLSLAEAAEIAADTRLTSALDVRVLITHLACADEPDHPATARQAERFAEARALFPQARFPGLAASIANSAGIFRDQALHADLVRPGAALYGGAVSTGEPSPMRPVVELEARVIQVRDVAAGDSVGYGAAEHVARPSRVAILSAGYADGYHRLASSSDDRPGGHVAFDGRRAPIVGRLSMDLMAVDVTDMPAVARGTPATLIGPGAALADIARAMGTIDYEVLTSLGRRYERVWREA</sequence>
<evidence type="ECO:0000256" key="3">
    <source>
        <dbReference type="ARBA" id="ARBA00013089"/>
    </source>
</evidence>
<name>A0AAU7XEU2_9HYPH</name>
<dbReference type="PRINTS" id="PR00992">
    <property type="entry name" value="ALARACEMASE"/>
</dbReference>
<evidence type="ECO:0000256" key="8">
    <source>
        <dbReference type="PIRSR" id="PIRSR600821-52"/>
    </source>
</evidence>
<accession>A0AAU7XEU2</accession>
<dbReference type="NCBIfam" id="TIGR00492">
    <property type="entry name" value="alr"/>
    <property type="match status" value="1"/>
</dbReference>
<gene>
    <name evidence="10" type="primary">alr</name>
    <name evidence="10" type="ORF">ABS361_10845</name>
</gene>
<dbReference type="Pfam" id="PF00842">
    <property type="entry name" value="Ala_racemase_C"/>
    <property type="match status" value="1"/>
</dbReference>
<evidence type="ECO:0000256" key="5">
    <source>
        <dbReference type="ARBA" id="ARBA00023235"/>
    </source>
</evidence>
<dbReference type="GO" id="GO:0008784">
    <property type="term" value="F:alanine racemase activity"/>
    <property type="evidence" value="ECO:0007669"/>
    <property type="project" value="UniProtKB-UniRule"/>
</dbReference>
<evidence type="ECO:0000313" key="10">
    <source>
        <dbReference type="EMBL" id="XBY46661.1"/>
    </source>
</evidence>
<dbReference type="AlphaFoldDB" id="A0AAU7XEU2"/>
<evidence type="ECO:0000256" key="7">
    <source>
        <dbReference type="PIRSR" id="PIRSR600821-50"/>
    </source>
</evidence>
<feature type="binding site" evidence="6 8">
    <location>
        <position position="322"/>
    </location>
    <ligand>
        <name>substrate</name>
    </ligand>
</feature>
<feature type="domain" description="Alanine racemase C-terminal" evidence="9">
    <location>
        <begin position="248"/>
        <end position="377"/>
    </location>
</feature>
<dbReference type="InterPro" id="IPR000821">
    <property type="entry name" value="Ala_racemase"/>
</dbReference>
<comment type="pathway">
    <text evidence="6">Amino-acid biosynthesis; D-alanine biosynthesis; D-alanine from L-alanine: step 1/1.</text>
</comment>
<dbReference type="EC" id="5.1.1.1" evidence="3 6"/>
<dbReference type="KEGG" id="mflg:ABS361_10845"/>
<dbReference type="InterPro" id="IPR001608">
    <property type="entry name" value="Ala_racemase_N"/>
</dbReference>
<dbReference type="HAMAP" id="MF_01201">
    <property type="entry name" value="Ala_racemase"/>
    <property type="match status" value="1"/>
</dbReference>
<dbReference type="Gene3D" id="2.40.37.10">
    <property type="entry name" value="Lyase, Ornithine Decarboxylase, Chain A, domain 1"/>
    <property type="match status" value="1"/>
</dbReference>
<feature type="active site" description="Proton acceptor; specific for D-alanine" evidence="6">
    <location>
        <position position="44"/>
    </location>
</feature>
<feature type="modified residue" description="N6-(pyridoxal phosphate)lysine" evidence="6 7">
    <location>
        <position position="44"/>
    </location>
</feature>
<evidence type="ECO:0000259" key="9">
    <source>
        <dbReference type="SMART" id="SM01005"/>
    </source>
</evidence>
<keyword evidence="4 6" id="KW-0663">Pyridoxal phosphate</keyword>
<protein>
    <recommendedName>
        <fullName evidence="3 6">Alanine racemase</fullName>
        <ecNumber evidence="3 6">5.1.1.1</ecNumber>
    </recommendedName>
</protein>
<dbReference type="GO" id="GO:0030632">
    <property type="term" value="P:D-alanine biosynthetic process"/>
    <property type="evidence" value="ECO:0007669"/>
    <property type="project" value="UniProtKB-UniRule"/>
</dbReference>
<evidence type="ECO:0000256" key="6">
    <source>
        <dbReference type="HAMAP-Rule" id="MF_01201"/>
    </source>
</evidence>
<dbReference type="InterPro" id="IPR009006">
    <property type="entry name" value="Ala_racemase/Decarboxylase_C"/>
</dbReference>
<organism evidence="10">
    <name type="scientific">Methyloraptor flagellatus</name>
    <dbReference type="NCBI Taxonomy" id="3162530"/>
    <lineage>
        <taxon>Bacteria</taxon>
        <taxon>Pseudomonadati</taxon>
        <taxon>Pseudomonadota</taxon>
        <taxon>Alphaproteobacteria</taxon>
        <taxon>Hyphomicrobiales</taxon>
        <taxon>Ancalomicrobiaceae</taxon>
        <taxon>Methyloraptor</taxon>
    </lineage>
</organism>
<dbReference type="RefSeq" id="WP_407051753.1">
    <property type="nucleotide sequence ID" value="NZ_CP158568.1"/>
</dbReference>
<evidence type="ECO:0000256" key="2">
    <source>
        <dbReference type="ARBA" id="ARBA00001933"/>
    </source>
</evidence>
<comment type="catalytic activity">
    <reaction evidence="1 6">
        <text>L-alanine = D-alanine</text>
        <dbReference type="Rhea" id="RHEA:20249"/>
        <dbReference type="ChEBI" id="CHEBI:57416"/>
        <dbReference type="ChEBI" id="CHEBI:57972"/>
        <dbReference type="EC" id="5.1.1.1"/>
    </reaction>
</comment>
<comment type="cofactor">
    <cofactor evidence="2 6 7">
        <name>pyridoxal 5'-phosphate</name>
        <dbReference type="ChEBI" id="CHEBI:597326"/>
    </cofactor>
</comment>
<dbReference type="PANTHER" id="PTHR30511">
    <property type="entry name" value="ALANINE RACEMASE"/>
    <property type="match status" value="1"/>
</dbReference>